<keyword evidence="2 4" id="KW-0238">DNA-binding</keyword>
<keyword evidence="1" id="KW-0805">Transcription regulation</keyword>
<evidence type="ECO:0000313" key="6">
    <source>
        <dbReference type="EMBL" id="PRD52260.1"/>
    </source>
</evidence>
<feature type="domain" description="HTH tetR-type" evidence="5">
    <location>
        <begin position="1"/>
        <end position="61"/>
    </location>
</feature>
<dbReference type="OrthoDB" id="329481at2"/>
<evidence type="ECO:0000256" key="4">
    <source>
        <dbReference type="PROSITE-ProRule" id="PRU00335"/>
    </source>
</evidence>
<protein>
    <recommendedName>
        <fullName evidence="5">HTH tetR-type domain-containing protein</fullName>
    </recommendedName>
</protein>
<dbReference type="GO" id="GO:0003700">
    <property type="term" value="F:DNA-binding transcription factor activity"/>
    <property type="evidence" value="ECO:0007669"/>
    <property type="project" value="TreeGrafter"/>
</dbReference>
<proteinExistence type="predicted"/>
<comment type="caution">
    <text evidence="6">The sequence shown here is derived from an EMBL/GenBank/DDBJ whole genome shotgun (WGS) entry which is preliminary data.</text>
</comment>
<evidence type="ECO:0000256" key="3">
    <source>
        <dbReference type="ARBA" id="ARBA00023163"/>
    </source>
</evidence>
<name>A0A2S9JH02_9HYPH</name>
<dbReference type="RefSeq" id="WP_105734770.1">
    <property type="nucleotide sequence ID" value="NZ_PVBT01000004.1"/>
</dbReference>
<dbReference type="PROSITE" id="PS50977">
    <property type="entry name" value="HTH_TETR_2"/>
    <property type="match status" value="1"/>
</dbReference>
<reference evidence="6 7" key="1">
    <citation type="submission" date="2018-02" db="EMBL/GenBank/DDBJ databases">
        <title>The draft genome of Phyllobacterium myrsinacearum DSM5892.</title>
        <authorList>
            <person name="Li L."/>
            <person name="Liu L."/>
            <person name="Zhang X."/>
            <person name="Wang T."/>
        </authorList>
    </citation>
    <scope>NUCLEOTIDE SEQUENCE [LARGE SCALE GENOMIC DNA]</scope>
    <source>
        <strain evidence="6 7">DSM 5892</strain>
    </source>
</reference>
<dbReference type="Pfam" id="PF13305">
    <property type="entry name" value="TetR_C_33"/>
    <property type="match status" value="1"/>
</dbReference>
<accession>A0A2S9JH02</accession>
<evidence type="ECO:0000313" key="7">
    <source>
        <dbReference type="Proteomes" id="UP000238563"/>
    </source>
</evidence>
<evidence type="ECO:0000259" key="5">
    <source>
        <dbReference type="PROSITE" id="PS50977"/>
    </source>
</evidence>
<keyword evidence="3" id="KW-0804">Transcription</keyword>
<dbReference type="EMBL" id="PVBT01000004">
    <property type="protein sequence ID" value="PRD52260.1"/>
    <property type="molecule type" value="Genomic_DNA"/>
</dbReference>
<evidence type="ECO:0000256" key="2">
    <source>
        <dbReference type="ARBA" id="ARBA00023125"/>
    </source>
</evidence>
<dbReference type="AlphaFoldDB" id="A0A2S9JH02"/>
<sequence length="198" mass="21990">MSVKQRILDCALNELARAGAQGFSLRAVAVAAGITPMAIYRYFGNREELLFAAGEAAFATWLRRVEAIREQGALDWLRRVGQAYIEFALDEPAHFDACFVIRTRVERLYPKDFEAGLSPVIAMVTERIAIAQAGSRLRAGNPLEFALFYWAELHGLALLHRSGRFAMERPAFLALTNRSVDRMLNDAAAGEETPARSS</sequence>
<dbReference type="PANTHER" id="PTHR30055">
    <property type="entry name" value="HTH-TYPE TRANSCRIPTIONAL REGULATOR RUTR"/>
    <property type="match status" value="1"/>
</dbReference>
<dbReference type="SUPFAM" id="SSF46689">
    <property type="entry name" value="Homeodomain-like"/>
    <property type="match status" value="1"/>
</dbReference>
<dbReference type="Pfam" id="PF00440">
    <property type="entry name" value="TetR_N"/>
    <property type="match status" value="1"/>
</dbReference>
<dbReference type="InterPro" id="IPR050109">
    <property type="entry name" value="HTH-type_TetR-like_transc_reg"/>
</dbReference>
<keyword evidence="7" id="KW-1185">Reference proteome</keyword>
<dbReference type="InterPro" id="IPR001647">
    <property type="entry name" value="HTH_TetR"/>
</dbReference>
<dbReference type="PANTHER" id="PTHR30055:SF234">
    <property type="entry name" value="HTH-TYPE TRANSCRIPTIONAL REGULATOR BETI"/>
    <property type="match status" value="1"/>
</dbReference>
<dbReference type="SUPFAM" id="SSF48498">
    <property type="entry name" value="Tetracyclin repressor-like, C-terminal domain"/>
    <property type="match status" value="1"/>
</dbReference>
<dbReference type="GO" id="GO:0000976">
    <property type="term" value="F:transcription cis-regulatory region binding"/>
    <property type="evidence" value="ECO:0007669"/>
    <property type="project" value="TreeGrafter"/>
</dbReference>
<gene>
    <name evidence="6" type="ORF">C5750_15275</name>
</gene>
<organism evidence="6 7">
    <name type="scientific">Phyllobacterium myrsinacearum</name>
    <dbReference type="NCBI Taxonomy" id="28101"/>
    <lineage>
        <taxon>Bacteria</taxon>
        <taxon>Pseudomonadati</taxon>
        <taxon>Pseudomonadota</taxon>
        <taxon>Alphaproteobacteria</taxon>
        <taxon>Hyphomicrobiales</taxon>
        <taxon>Phyllobacteriaceae</taxon>
        <taxon>Phyllobacterium</taxon>
    </lineage>
</organism>
<dbReference type="PRINTS" id="PR00455">
    <property type="entry name" value="HTHTETR"/>
</dbReference>
<dbReference type="Proteomes" id="UP000238563">
    <property type="component" value="Unassembled WGS sequence"/>
</dbReference>
<dbReference type="InterPro" id="IPR036271">
    <property type="entry name" value="Tet_transcr_reg_TetR-rel_C_sf"/>
</dbReference>
<evidence type="ECO:0000256" key="1">
    <source>
        <dbReference type="ARBA" id="ARBA00023015"/>
    </source>
</evidence>
<feature type="DNA-binding region" description="H-T-H motif" evidence="4">
    <location>
        <begin position="24"/>
        <end position="43"/>
    </location>
</feature>
<dbReference type="InterPro" id="IPR009057">
    <property type="entry name" value="Homeodomain-like_sf"/>
</dbReference>
<dbReference type="InterPro" id="IPR025996">
    <property type="entry name" value="MT1864/Rv1816-like_C"/>
</dbReference>
<dbReference type="Gene3D" id="1.10.357.10">
    <property type="entry name" value="Tetracycline Repressor, domain 2"/>
    <property type="match status" value="1"/>
</dbReference>